<reference evidence="1" key="1">
    <citation type="submission" date="2022-03" db="EMBL/GenBank/DDBJ databases">
        <authorList>
            <person name="Lindestad O."/>
        </authorList>
    </citation>
    <scope>NUCLEOTIDE SEQUENCE</scope>
</reference>
<dbReference type="Proteomes" id="UP000838756">
    <property type="component" value="Unassembled WGS sequence"/>
</dbReference>
<protein>
    <submittedName>
        <fullName evidence="1">Jg6547 protein</fullName>
    </submittedName>
</protein>
<accession>A0A8S4S6V4</accession>
<gene>
    <name evidence="1" type="primary">jg6547</name>
    <name evidence="1" type="ORF">PAEG_LOCUS21157</name>
</gene>
<evidence type="ECO:0000313" key="1">
    <source>
        <dbReference type="EMBL" id="CAH2245635.1"/>
    </source>
</evidence>
<proteinExistence type="predicted"/>
<name>A0A8S4S6V4_9NEOP</name>
<organism evidence="1 2">
    <name type="scientific">Pararge aegeria aegeria</name>
    <dbReference type="NCBI Taxonomy" id="348720"/>
    <lineage>
        <taxon>Eukaryota</taxon>
        <taxon>Metazoa</taxon>
        <taxon>Ecdysozoa</taxon>
        <taxon>Arthropoda</taxon>
        <taxon>Hexapoda</taxon>
        <taxon>Insecta</taxon>
        <taxon>Pterygota</taxon>
        <taxon>Neoptera</taxon>
        <taxon>Endopterygota</taxon>
        <taxon>Lepidoptera</taxon>
        <taxon>Glossata</taxon>
        <taxon>Ditrysia</taxon>
        <taxon>Papilionoidea</taxon>
        <taxon>Nymphalidae</taxon>
        <taxon>Satyrinae</taxon>
        <taxon>Satyrini</taxon>
        <taxon>Parargina</taxon>
        <taxon>Pararge</taxon>
    </lineage>
</organism>
<dbReference type="AlphaFoldDB" id="A0A8S4S6V4"/>
<dbReference type="EMBL" id="CAKXAJ010025908">
    <property type="protein sequence ID" value="CAH2245635.1"/>
    <property type="molecule type" value="Genomic_DNA"/>
</dbReference>
<keyword evidence="2" id="KW-1185">Reference proteome</keyword>
<evidence type="ECO:0000313" key="2">
    <source>
        <dbReference type="Proteomes" id="UP000838756"/>
    </source>
</evidence>
<sequence>MSRARQELELPIKATEKRQGTKVLEWRSRTGIRGVGRPQRHQLSAGNREIKCNPINIFTKSNLLLPSNINHVR</sequence>
<comment type="caution">
    <text evidence="1">The sequence shown here is derived from an EMBL/GenBank/DDBJ whole genome shotgun (WGS) entry which is preliminary data.</text>
</comment>